<keyword evidence="4" id="KW-1185">Reference proteome</keyword>
<evidence type="ECO:0000256" key="1">
    <source>
        <dbReference type="SAM" id="SignalP"/>
    </source>
</evidence>
<reference evidence="3 4" key="1">
    <citation type="submission" date="2019-03" db="EMBL/GenBank/DDBJ databases">
        <title>An improved genome assembly of the fluke Schistosoma japonicum.</title>
        <authorList>
            <person name="Hu W."/>
            <person name="Luo F."/>
            <person name="Yin M."/>
            <person name="Mo X."/>
            <person name="Sun C."/>
            <person name="Wu Q."/>
            <person name="Zhu B."/>
            <person name="Xiang M."/>
            <person name="Wang J."/>
            <person name="Wang Y."/>
            <person name="Zhang T."/>
            <person name="Xu B."/>
            <person name="Zheng H."/>
            <person name="Feng Z."/>
        </authorList>
    </citation>
    <scope>NUCLEOTIDE SEQUENCE [LARGE SCALE GENOMIC DNA]</scope>
    <source>
        <strain evidence="3">HuSjv2</strain>
        <tissue evidence="3">Worms</tissue>
    </source>
</reference>
<keyword evidence="1" id="KW-0732">Signal</keyword>
<dbReference type="InterPro" id="IPR011677">
    <property type="entry name" value="TCTN1-3_dom"/>
</dbReference>
<dbReference type="GO" id="GO:0030030">
    <property type="term" value="P:cell projection organization"/>
    <property type="evidence" value="ECO:0007669"/>
    <property type="project" value="UniProtKB-KW"/>
</dbReference>
<dbReference type="STRING" id="6182.A0A4Z2D861"/>
<sequence length="546" mass="62193">MLRVSILVIVWIITCSIYPTSNDGVCLCDVRPLVCDKYCQCDAICFNEKNNSFFGTYFSERGPYATKWCVQNALYFSSNAPYNKSQESETTCFSDVNYGKENYFQPIRDTRQFQWNSVSVISLNLINKCKNNGLCLIYNNKMLGPFTLPSDPGCLGVYLPHFLSNVTTKCTRVLNFNDSGLSCTQLPSVSMYTDGLKFLRLPISKFTRNNNYTTEMVIFDDNTTSISLVTCRNVNNDVIPCPTLLSTLDSINQACVYGIASVIFSFIYNESGLINISVEFQIISNITTSLFSQLHTVQFIYGNSLPNTTSTMKSPIITDYLSGNPGYLRNYPIRAGYIENTTTVPYIKMISYPKNPSIYPNEYDRINFGWWPILNNDDCTKFTDQTRTILFGQNTFSSCILRLKPLSQYNPIDCNKLEQHVKLLLNYNQTPITHVGVWGSADNKRLNDWIKVDVFNEMQNNITLTNGSKSWSCQNITTGQTIDIYYARKGSLYDPQNRVISVHKIYKRGTIGYTCYGYYACADNQLNSEQIFFITTNVLFHDLTLL</sequence>
<dbReference type="AlphaFoldDB" id="A0A4Z2D861"/>
<accession>A0A4Z2D861</accession>
<proteinExistence type="predicted"/>
<dbReference type="EMBL" id="SKCS01000215">
    <property type="protein sequence ID" value="TNN12693.1"/>
    <property type="molecule type" value="Genomic_DNA"/>
</dbReference>
<protein>
    <submittedName>
        <fullName evidence="3">Tectonic-1 isoform 2</fullName>
    </submittedName>
</protein>
<comment type="caution">
    <text evidence="3">The sequence shown here is derived from an EMBL/GenBank/DDBJ whole genome shotgun (WGS) entry which is preliminary data.</text>
</comment>
<name>A0A4Z2D861_SCHJA</name>
<evidence type="ECO:0000259" key="2">
    <source>
        <dbReference type="Pfam" id="PF07773"/>
    </source>
</evidence>
<feature type="domain" description="Tectonic-1-3" evidence="2">
    <location>
        <begin position="375"/>
        <end position="511"/>
    </location>
</feature>
<dbReference type="InterPro" id="IPR040354">
    <property type="entry name" value="TCTN1-3"/>
</dbReference>
<gene>
    <name evidence="3" type="ORF">EWB00_003514</name>
</gene>
<feature type="signal peptide" evidence="1">
    <location>
        <begin position="1"/>
        <end position="22"/>
    </location>
</feature>
<dbReference type="Pfam" id="PF07773">
    <property type="entry name" value="TCTN_DUF1619"/>
    <property type="match status" value="1"/>
</dbReference>
<dbReference type="PANTHER" id="PTHR14611">
    <property type="entry name" value="TECTONIC FAMILY MEMBER"/>
    <property type="match status" value="1"/>
</dbReference>
<dbReference type="EMBL" id="SKCS01000215">
    <property type="protein sequence ID" value="TNN12691.1"/>
    <property type="molecule type" value="Genomic_DNA"/>
</dbReference>
<feature type="chain" id="PRO_5033839141" evidence="1">
    <location>
        <begin position="23"/>
        <end position="546"/>
    </location>
</feature>
<dbReference type="OrthoDB" id="2104337at2759"/>
<evidence type="ECO:0000313" key="3">
    <source>
        <dbReference type="EMBL" id="TNN12692.1"/>
    </source>
</evidence>
<dbReference type="EMBL" id="SKCS01000215">
    <property type="protein sequence ID" value="TNN12692.1"/>
    <property type="molecule type" value="Genomic_DNA"/>
</dbReference>
<dbReference type="Proteomes" id="UP000311919">
    <property type="component" value="Unassembled WGS sequence"/>
</dbReference>
<organism evidence="3 4">
    <name type="scientific">Schistosoma japonicum</name>
    <name type="common">Blood fluke</name>
    <dbReference type="NCBI Taxonomy" id="6182"/>
    <lineage>
        <taxon>Eukaryota</taxon>
        <taxon>Metazoa</taxon>
        <taxon>Spiralia</taxon>
        <taxon>Lophotrochozoa</taxon>
        <taxon>Platyhelminthes</taxon>
        <taxon>Trematoda</taxon>
        <taxon>Digenea</taxon>
        <taxon>Strigeidida</taxon>
        <taxon>Schistosomatoidea</taxon>
        <taxon>Schistosomatidae</taxon>
        <taxon>Schistosoma</taxon>
    </lineage>
</organism>
<dbReference type="PANTHER" id="PTHR14611:SF2">
    <property type="entry name" value="TECTONIC"/>
    <property type="match status" value="1"/>
</dbReference>
<evidence type="ECO:0000313" key="4">
    <source>
        <dbReference type="Proteomes" id="UP000311919"/>
    </source>
</evidence>